<dbReference type="Proteomes" id="UP000252519">
    <property type="component" value="Unassembled WGS sequence"/>
</dbReference>
<dbReference type="OrthoDB" id="10038397at2759"/>
<feature type="domain" description="SecA family profile" evidence="8">
    <location>
        <begin position="1554"/>
        <end position="2243"/>
    </location>
</feature>
<dbReference type="InterPro" id="IPR018247">
    <property type="entry name" value="EF_Hand_1_Ca_BS"/>
</dbReference>
<evidence type="ECO:0000259" key="8">
    <source>
        <dbReference type="PROSITE" id="PS51196"/>
    </source>
</evidence>
<keyword evidence="1" id="KW-0963">Cytoplasm</keyword>
<keyword evidence="3" id="KW-0811">Translocation</keyword>
<feature type="region of interest" description="Disordered" evidence="4">
    <location>
        <begin position="2765"/>
        <end position="2821"/>
    </location>
</feature>
<feature type="compositionally biased region" description="Basic and acidic residues" evidence="4">
    <location>
        <begin position="2772"/>
        <end position="2790"/>
    </location>
</feature>
<dbReference type="SUPFAM" id="SSF52540">
    <property type="entry name" value="P-loop containing nucleoside triphosphate hydrolases"/>
    <property type="match status" value="2"/>
</dbReference>
<dbReference type="InterPro" id="IPR000185">
    <property type="entry name" value="SecA"/>
</dbReference>
<evidence type="ECO:0000259" key="7">
    <source>
        <dbReference type="PROSITE" id="PS51194"/>
    </source>
</evidence>
<evidence type="ECO:0000256" key="1">
    <source>
        <dbReference type="ARBA" id="ARBA00022490"/>
    </source>
</evidence>
<evidence type="ECO:0000313" key="9">
    <source>
        <dbReference type="EMBL" id="RCN53026.1"/>
    </source>
</evidence>
<dbReference type="PANTHER" id="PTHR30612:SF0">
    <property type="entry name" value="CHLOROPLAST PROTEIN-TRANSPORTING ATPASE"/>
    <property type="match status" value="1"/>
</dbReference>
<dbReference type="InterPro" id="IPR027417">
    <property type="entry name" value="P-loop_NTPase"/>
</dbReference>
<name>A0A368H8Z3_ANCCA</name>
<evidence type="ECO:0000256" key="3">
    <source>
        <dbReference type="ARBA" id="ARBA00023010"/>
    </source>
</evidence>
<dbReference type="InterPro" id="IPR011115">
    <property type="entry name" value="SecA_DEAD"/>
</dbReference>
<dbReference type="SMART" id="SM00957">
    <property type="entry name" value="SecA_DEAD"/>
    <property type="match status" value="1"/>
</dbReference>
<dbReference type="InterPro" id="IPR014001">
    <property type="entry name" value="Helicase_ATP-bd"/>
</dbReference>
<dbReference type="PROSITE" id="PS51194">
    <property type="entry name" value="HELICASE_CTER"/>
    <property type="match status" value="1"/>
</dbReference>
<gene>
    <name evidence="9" type="ORF">ANCCAN_00574</name>
</gene>
<dbReference type="EMBL" id="JOJR01000003">
    <property type="protein sequence ID" value="RCN53026.1"/>
    <property type="molecule type" value="Genomic_DNA"/>
</dbReference>
<sequence>MLKQLRRSVRGLIERLLPSAQATAESSEETEKIDRSPLVSEDAYSTEIGLEAIVNGSSSVTEDASDTDSDTYGDGNEDKVLTADEYRLLVLRFVANGQSHTETLEELFPNKSKHHAVVLNTVHEFYVEALSEIVAGDVLDNIVELCCRRNREFLSDVKKYEQAPLDSQLWRELPYRTKNRGRAELEDQQLRNLADVLKDEPRKQKQILAKFRKALSKLVPHFSIEKSERQLLEVIVSWFKSGEMTLPQFLVWFDLMERRTVEVDDLKHAEWPEADETDLFFNRFQIALEDIPTSLSTENQEKLDRFVAGIKTTTEEVQESVGKRFKVHSKLFFLSGYKDRLEKHLKDDQAVFEVNINAEYAIIVDCSLCNEDWHGINLSLVAEKIIIRNKCEINLSGRGYNRDVRGKAKSGKNGGERGEDGSHGAAGESSGNFFLCANDVKNPHYLKILLHGGDGEGGQDGGDGVSGIHGRGNGQRDLDELMPHYDSLYFCNWENFFSYIPNGCDHLAWDQTFGWTGPGPYVERTFRCEDGREIDFAVAVRHFFLFHVTDFRFVIRGAKGTMGSEGGANGVGGEGGNRGEFTARTISSGNGITGFVLEANKGRDGHNGQCGTPGNPGSNGDDVALIDRSGGWSWWDKRAKRVTYGVDRRQKLGYSYHYSSEAHTRLSGFRKYVLGVDDCFVAITTSDVDEIQRTKRTEERRASDRPRRSQAISKQNISIDMILDEYANRCVSEEIDVRYDAGAEFNARVEEEVEEEEETEEQVAVIRTRSAGEQIHSDRKEHRRSLEPELVLERIHGAVDRELTAEDLISLCNDVFSVPIDISGDTKTKLDRLTVQLESRKLLKSAFQSRNCLRNGMFLNDVQKFSKEVRAKLKDKQSLSSIPEELTIEEGSVDLTPIERRDELFDVCPISLNDFWKAVDDSAFQNRELDKFFSQLEYKSASTDLLIALNEVYQCLREHKKVFEIYQNSELNWCNPEEAKTFLRTFASHEEQKSFQEEDLADQEQSREERCPMPISCGSCAPRESVGSSPKEVAQESSESKWSSFTGSVSSFFKSNENESFMDVRKLLKNHSAEIAKAFERLTQIVENDIYIYARIAIEKSKLRVPVLPGSTPMSLVHMYFFSREILEYSLRLFRYHQQYEKSILTPCDWFSGKDDTTLGTDEFISVVKTNGMPENHSDLRMFMLRNGIRCAAYRLFAADVKNVNVKVYCDSGYSRMRLVENFNPSSSDVQKLHISKEGNASSVGAEITIRKLREILQHSQRNLRGLNIPIPFSEETLDLNKFFSANLTVEEWSSALEVAAGPKFSRFLQKLFSLRGCPFSTQEFQFVINTVLELVCNYDMDEDSLISFILSKNGAIHDVWLALRIFMKMKENSPEMEDLVESLEAIENPVLKALFVSKLHDVELDKPTLRSLIDMLAHAGNKVEQLETISLAEWIDIARCQTWECYAREFEIYGTIGYFFVFLKSFKNPEAEYLRRIVDDLAKEGAVMIFEKVISRISFAIAYEGQQLSEQTIGDIRKLFVEANAIITEGSADFDALCQSGHAQKFGNVYLLTNESIQNAGIKQLKNLAEWNRVFPQNDRTLSNVISLTINPQDDEQQRENRRATMAGIKDVLERPVDDDPHIALLQKIDDVLFEERRIRLRDTQKVAILAAVKNEKNLLSQVNTGEGKSYIIAALAILRIKTGQARETVDIITSSSVLAQRDAERMRAIYEAFNISVSHNCDEDVDKRTKSYNCDVVYGDIARFERDHLLHHFYKRNILGSRTRCNVIVDEVDSMLLDNGSNMLYLSHNIPGLELLESLFLFIHKQIYMPEFAVEDEVQFNSQELRKKVLMDMCGLITKKDIADLLCDEKGMSLDTAVIWRLILKNHIVNEDGILLAATVENVKALAEELKIEFGVALAGRVLAMITMVLNRRREITVPGYLKRFALAHLDEFIDNAKKALFLQHNDEYVVDVDHTGRRSDLQPLVTIIDRGTGTDLSTSQWSEGLHQFLQLKHGCRLSPLSLKAVFVSNVSYLKGYLRLNGFSGTLGSKEESNSLVTLYDADLVRIPTWKAKDFSEKAPVLASTTEQWIKGIYDEICNQVLASRSVLIICRSIADVETIHEGLLKLYEQEESRKSRLEGTFGNIILYRRDFEDFDFSRTGGLKTSRVVIATNLAGRGTDITLTEELTAAGGLHVIVSFLPENSRIEDQAYGRSARCGEPGSGQIITLVEDSFEKDPSIFELKQIRDNAEVHRLRSLKQLYDYRTAVEETCLTHFKDHCSNVLASVYSHSEDSLPTLMQTVYFALLDEWAMWLDGKSEAIKRCELNKSNQEKEQIIESVKEFLAKHPLPNLINPTVSNQDVKTAFAWITCPQPFLTSVLIDIANDDHESAMTSLDKVLRDFPEFAAEAYYYKGIIKQQKIRRIKDGIVRKAFDAGIVQNILEASHMSGLFNEDDAPEFLIENEMEMLAEATFCLLNARGLFTARAQQKNVMSKVISKLQQNPSAVKSRGFVTQQEEAIAVLETLIGHIDDLIGHTAKPEDVALQNEPPSMHVRRFREYRRAGIFSPTTLSKSYTMSQLQMISYNHGIAIPALISAFTAINESDDIDDHDGLKIVTPEILYEAFSMPSVTGFWDSLRRAGCFSRERVYIAVKKSNSHLVNVVEDLRSTTLKKTPFQIQLSENVLDDCDLYDLGEAKRTFEDNDAMNHELQECLEAGTAWIEVVAEIDPFMLLLSIEHLDQFDFVTKEIVMRELDMSATEASWVLKRLVDEHVLESRVAELSGKADYANNNDKNDDKDTNAKDNHNLVKEYEEEDSRDDINAEDDQEEDITSYVEEEDAEDHDVIDDVEDTEVRNDHSMDLVEASIDTVENTEDDQPEEEVIYILVDKVNCDSFPENIRPMLEQLMTKYFCYGYALKSLQSSVREELSGKDVVHRIMLPRMPYLDLHADLLSCGILNHERVTRLLKEVYEPEGGNCINGEIYDRLEKKAPWISLNKSKLISTVDFLREKCILPGPEMRKVIAGGMRQLAVIVKPNPWRWALGLFLILAPIAIALGAIFLGPVAFAIGLVALAAVGTTLFVLAAMGINRKMHSKVSVETVDEFKILREFHEIAITHREEKAREAVLNKETHRIIGEFVDQLVKRMQLGCLLTRSTEDVTTLEDLISKSCENSEHLPFLKAGIRRWFISHAYDLQLSQFGSVFDEDTEIRQTACSNPPNVLFAFGSLLVSDINLTIRGMNRKIDGTSTKCIMTRLRYDEYIDILNNEAGEEFPDQHLSGSLRNSLRRTIEPILNECIREIMQPAINTIESVKKERRAARERTIKPDKKRIAKRKEMYDAEVRAKSSSSDLLAADLHSILLRICFREPKPQVIQHMIHYNYPLSAHCGTVVFDGVADILKDLCVGTLSIELERDNQAIFTYKATLRTDDVIEDVKIILGLQKNCFYVCGRGKTEMQTKFPVGLFEALSETVRGFSDKFPLGAEQFAQELEKIIGDSTHTDNSWAKKVQWHSSEKLFFPV</sequence>
<dbReference type="InterPro" id="IPR014018">
    <property type="entry name" value="SecA_motor_DEAD"/>
</dbReference>
<reference evidence="9 10" key="1">
    <citation type="submission" date="2014-10" db="EMBL/GenBank/DDBJ databases">
        <title>Draft genome of the hookworm Ancylostoma caninum.</title>
        <authorList>
            <person name="Mitreva M."/>
        </authorList>
    </citation>
    <scope>NUCLEOTIDE SEQUENCE [LARGE SCALE GENOMIC DNA]</scope>
    <source>
        <strain evidence="9 10">Baltimore</strain>
    </source>
</reference>
<feature type="transmembrane region" description="Helical" evidence="5">
    <location>
        <begin position="3046"/>
        <end position="3066"/>
    </location>
</feature>
<dbReference type="STRING" id="29170.A0A368H8Z3"/>
<dbReference type="GO" id="GO:0006605">
    <property type="term" value="P:protein targeting"/>
    <property type="evidence" value="ECO:0007669"/>
    <property type="project" value="InterPro"/>
</dbReference>
<dbReference type="GO" id="GO:0017038">
    <property type="term" value="P:protein import"/>
    <property type="evidence" value="ECO:0007669"/>
    <property type="project" value="InterPro"/>
</dbReference>
<keyword evidence="5" id="KW-0472">Membrane</keyword>
<dbReference type="PANTHER" id="PTHR30612">
    <property type="entry name" value="SECA INNER MEMBRANE COMPONENT OF SEC PROTEIN SECRETION SYSTEM"/>
    <property type="match status" value="1"/>
</dbReference>
<feature type="region of interest" description="Disordered" evidence="4">
    <location>
        <begin position="57"/>
        <end position="77"/>
    </location>
</feature>
<feature type="transmembrane region" description="Helical" evidence="5">
    <location>
        <begin position="3017"/>
        <end position="3039"/>
    </location>
</feature>
<proteinExistence type="predicted"/>
<protein>
    <submittedName>
        <fullName evidence="9">Uncharacterized protein</fullName>
    </submittedName>
</protein>
<keyword evidence="2" id="KW-0653">Protein transport</keyword>
<feature type="domain" description="Helicase C-terminal" evidence="7">
    <location>
        <begin position="2071"/>
        <end position="2242"/>
    </location>
</feature>
<evidence type="ECO:0000259" key="6">
    <source>
        <dbReference type="PROSITE" id="PS51192"/>
    </source>
</evidence>
<dbReference type="Gene3D" id="3.90.1440.10">
    <property type="entry name" value="SecA, preprotein cross-linking domain"/>
    <property type="match status" value="1"/>
</dbReference>
<dbReference type="PROSITE" id="PS51196">
    <property type="entry name" value="SECA_MOTOR_DEAD"/>
    <property type="match status" value="1"/>
</dbReference>
<dbReference type="GO" id="GO:0005524">
    <property type="term" value="F:ATP binding"/>
    <property type="evidence" value="ECO:0007669"/>
    <property type="project" value="InterPro"/>
</dbReference>
<organism evidence="9 10">
    <name type="scientific">Ancylostoma caninum</name>
    <name type="common">Dog hookworm</name>
    <dbReference type="NCBI Taxonomy" id="29170"/>
    <lineage>
        <taxon>Eukaryota</taxon>
        <taxon>Metazoa</taxon>
        <taxon>Ecdysozoa</taxon>
        <taxon>Nematoda</taxon>
        <taxon>Chromadorea</taxon>
        <taxon>Rhabditida</taxon>
        <taxon>Rhabditina</taxon>
        <taxon>Rhabditomorpha</taxon>
        <taxon>Strongyloidea</taxon>
        <taxon>Ancylostomatidae</taxon>
        <taxon>Ancylostomatinae</taxon>
        <taxon>Ancylostoma</taxon>
    </lineage>
</organism>
<keyword evidence="5" id="KW-1133">Transmembrane helix</keyword>
<dbReference type="Gene3D" id="3.40.50.300">
    <property type="entry name" value="P-loop containing nucleotide triphosphate hydrolases"/>
    <property type="match status" value="2"/>
</dbReference>
<feature type="compositionally biased region" description="Acidic residues" evidence="4">
    <location>
        <begin position="2791"/>
        <end position="2821"/>
    </location>
</feature>
<keyword evidence="5" id="KW-0812">Transmembrane</keyword>
<evidence type="ECO:0000313" key="10">
    <source>
        <dbReference type="Proteomes" id="UP000252519"/>
    </source>
</evidence>
<dbReference type="PRINTS" id="PR00906">
    <property type="entry name" value="SECA"/>
</dbReference>
<keyword evidence="10" id="KW-1185">Reference proteome</keyword>
<feature type="compositionally biased region" description="Basic and acidic residues" evidence="4">
    <location>
        <begin position="692"/>
        <end position="707"/>
    </location>
</feature>
<evidence type="ECO:0000256" key="4">
    <source>
        <dbReference type="SAM" id="MobiDB-lite"/>
    </source>
</evidence>
<dbReference type="PROSITE" id="PS00018">
    <property type="entry name" value="EF_HAND_1"/>
    <property type="match status" value="1"/>
</dbReference>
<dbReference type="GO" id="GO:0006886">
    <property type="term" value="P:intracellular protein transport"/>
    <property type="evidence" value="ECO:0007669"/>
    <property type="project" value="InterPro"/>
</dbReference>
<keyword evidence="2" id="KW-0813">Transport</keyword>
<feature type="region of interest" description="Disordered" evidence="4">
    <location>
        <begin position="993"/>
        <end position="1015"/>
    </location>
</feature>
<dbReference type="InterPro" id="IPR001650">
    <property type="entry name" value="Helicase_C-like"/>
</dbReference>
<evidence type="ECO:0000256" key="5">
    <source>
        <dbReference type="SAM" id="Phobius"/>
    </source>
</evidence>
<dbReference type="Pfam" id="PF07517">
    <property type="entry name" value="SecA_DEAD"/>
    <property type="match status" value="1"/>
</dbReference>
<dbReference type="PROSITE" id="PS51192">
    <property type="entry name" value="HELICASE_ATP_BIND_1"/>
    <property type="match status" value="1"/>
</dbReference>
<feature type="region of interest" description="Disordered" evidence="4">
    <location>
        <begin position="692"/>
        <end position="711"/>
    </location>
</feature>
<feature type="domain" description="Helicase ATP-binding" evidence="6">
    <location>
        <begin position="1651"/>
        <end position="1900"/>
    </location>
</feature>
<dbReference type="GO" id="GO:0016020">
    <property type="term" value="C:membrane"/>
    <property type="evidence" value="ECO:0007669"/>
    <property type="project" value="InterPro"/>
</dbReference>
<accession>A0A368H8Z3</accession>
<feature type="region of interest" description="Disordered" evidence="4">
    <location>
        <begin position="404"/>
        <end position="425"/>
    </location>
</feature>
<comment type="caution">
    <text evidence="9">The sequence shown here is derived from an EMBL/GenBank/DDBJ whole genome shotgun (WGS) entry which is preliminary data.</text>
</comment>
<evidence type="ECO:0000256" key="2">
    <source>
        <dbReference type="ARBA" id="ARBA00022927"/>
    </source>
</evidence>